<organism evidence="2">
    <name type="scientific">Schistosoma japonicum</name>
    <name type="common">Blood fluke</name>
    <dbReference type="NCBI Taxonomy" id="6182"/>
    <lineage>
        <taxon>Eukaryota</taxon>
        <taxon>Metazoa</taxon>
        <taxon>Spiralia</taxon>
        <taxon>Lophotrochozoa</taxon>
        <taxon>Platyhelminthes</taxon>
        <taxon>Trematoda</taxon>
        <taxon>Digenea</taxon>
        <taxon>Strigeidida</taxon>
        <taxon>Schistosomatoidea</taxon>
        <taxon>Schistosomatidae</taxon>
        <taxon>Schistosoma</taxon>
    </lineage>
</organism>
<reference evidence="2" key="2">
    <citation type="submission" date="2009-03" db="EMBL/GenBank/DDBJ databases">
        <authorList>
            <person name="Gang L."/>
        </authorList>
    </citation>
    <scope>NUCLEOTIDE SEQUENCE</scope>
    <source>
        <strain evidence="2">Anhui</strain>
    </source>
</reference>
<feature type="compositionally biased region" description="Basic residues" evidence="1">
    <location>
        <begin position="55"/>
        <end position="66"/>
    </location>
</feature>
<name>C1L714_SCHJA</name>
<dbReference type="EMBL" id="FN314760">
    <property type="protein sequence ID" value="CAX70492.1"/>
    <property type="molecule type" value="mRNA"/>
</dbReference>
<feature type="region of interest" description="Disordered" evidence="1">
    <location>
        <begin position="51"/>
        <end position="78"/>
    </location>
</feature>
<protein>
    <submittedName>
        <fullName evidence="2">Uncharacterized protein</fullName>
    </submittedName>
</protein>
<feature type="region of interest" description="Disordered" evidence="1">
    <location>
        <begin position="188"/>
        <end position="232"/>
    </location>
</feature>
<sequence>MLGSVNDMIAELSSYFTDVQISFIKYAITALLVTSTSFYLLRKGLGREPAAVSTKKPKTRVKKSKSKSSDGRISSSYKDGDYVDHKKPLVVPRNTSVINTQKAQISTDAAVELLPDSQNLIKDVPVNEYKGDDWVTVKKGKRTSDHPIKNKAIVKETKTVIREVVVSKGKNSGKHLTGTVATNGVALLPKSSKKLPPVPQIPPYKPSGSDSDGDWHEVRFSRKGRKTPQAIK</sequence>
<evidence type="ECO:0000313" key="2">
    <source>
        <dbReference type="EMBL" id="CAX70492.1"/>
    </source>
</evidence>
<dbReference type="AlphaFoldDB" id="C1L714"/>
<feature type="compositionally biased region" description="Pro residues" evidence="1">
    <location>
        <begin position="196"/>
        <end position="205"/>
    </location>
</feature>
<proteinExistence type="evidence at transcript level"/>
<evidence type="ECO:0000256" key="1">
    <source>
        <dbReference type="SAM" id="MobiDB-lite"/>
    </source>
</evidence>
<reference evidence="2" key="1">
    <citation type="journal article" date="2009" name="Nature">
        <title>The Schistosoma japonicum genome reveals features of host-parasite interplay.</title>
        <authorList>
            <person name="Liu F."/>
            <person name="Zhou Y."/>
            <person name="Wang Z.Q."/>
            <person name="Lu G."/>
            <person name="Zheng H."/>
            <person name="Brindley P.J."/>
            <person name="McManus D.P."/>
            <person name="Blair D."/>
            <person name="Zhang Q.H."/>
            <person name="Zhong Y."/>
            <person name="Wang S."/>
            <person name="Han Z.G."/>
            <person name="Chen Z."/>
        </authorList>
    </citation>
    <scope>NUCLEOTIDE SEQUENCE</scope>
    <source>
        <strain evidence="2">Anhui</strain>
    </source>
</reference>
<accession>C1L714</accession>